<name>A0A3N4L951_9PEZI</name>
<dbReference type="AlphaFoldDB" id="A0A3N4L951"/>
<dbReference type="OrthoDB" id="5480009at2759"/>
<keyword evidence="2" id="KW-1185">Reference proteome</keyword>
<organism evidence="1 2">
    <name type="scientific">Terfezia boudieri ATCC MYA-4762</name>
    <dbReference type="NCBI Taxonomy" id="1051890"/>
    <lineage>
        <taxon>Eukaryota</taxon>
        <taxon>Fungi</taxon>
        <taxon>Dikarya</taxon>
        <taxon>Ascomycota</taxon>
        <taxon>Pezizomycotina</taxon>
        <taxon>Pezizomycetes</taxon>
        <taxon>Pezizales</taxon>
        <taxon>Pezizaceae</taxon>
        <taxon>Terfezia</taxon>
    </lineage>
</organism>
<evidence type="ECO:0000313" key="1">
    <source>
        <dbReference type="EMBL" id="RPB19146.1"/>
    </source>
</evidence>
<dbReference type="InParanoid" id="A0A3N4L951"/>
<protein>
    <submittedName>
        <fullName evidence="1">Uncharacterized protein</fullName>
    </submittedName>
</protein>
<dbReference type="Proteomes" id="UP000267821">
    <property type="component" value="Unassembled WGS sequence"/>
</dbReference>
<proteinExistence type="predicted"/>
<accession>A0A3N4L951</accession>
<gene>
    <name evidence="1" type="ORF">L211DRAFT_853487</name>
</gene>
<reference evidence="1 2" key="1">
    <citation type="journal article" date="2018" name="Nat. Ecol. Evol.">
        <title>Pezizomycetes genomes reveal the molecular basis of ectomycorrhizal truffle lifestyle.</title>
        <authorList>
            <person name="Murat C."/>
            <person name="Payen T."/>
            <person name="Noel B."/>
            <person name="Kuo A."/>
            <person name="Morin E."/>
            <person name="Chen J."/>
            <person name="Kohler A."/>
            <person name="Krizsan K."/>
            <person name="Balestrini R."/>
            <person name="Da Silva C."/>
            <person name="Montanini B."/>
            <person name="Hainaut M."/>
            <person name="Levati E."/>
            <person name="Barry K.W."/>
            <person name="Belfiori B."/>
            <person name="Cichocki N."/>
            <person name="Clum A."/>
            <person name="Dockter R.B."/>
            <person name="Fauchery L."/>
            <person name="Guy J."/>
            <person name="Iotti M."/>
            <person name="Le Tacon F."/>
            <person name="Lindquist E.A."/>
            <person name="Lipzen A."/>
            <person name="Malagnac F."/>
            <person name="Mello A."/>
            <person name="Molinier V."/>
            <person name="Miyauchi S."/>
            <person name="Poulain J."/>
            <person name="Riccioni C."/>
            <person name="Rubini A."/>
            <person name="Sitrit Y."/>
            <person name="Splivallo R."/>
            <person name="Traeger S."/>
            <person name="Wang M."/>
            <person name="Zifcakova L."/>
            <person name="Wipf D."/>
            <person name="Zambonelli A."/>
            <person name="Paolocci F."/>
            <person name="Nowrousian M."/>
            <person name="Ottonello S."/>
            <person name="Baldrian P."/>
            <person name="Spatafora J.W."/>
            <person name="Henrissat B."/>
            <person name="Nagy L.G."/>
            <person name="Aury J.M."/>
            <person name="Wincker P."/>
            <person name="Grigoriev I.V."/>
            <person name="Bonfante P."/>
            <person name="Martin F.M."/>
        </authorList>
    </citation>
    <scope>NUCLEOTIDE SEQUENCE [LARGE SCALE GENOMIC DNA]</scope>
    <source>
        <strain evidence="1 2">ATCC MYA-4762</strain>
    </source>
</reference>
<evidence type="ECO:0000313" key="2">
    <source>
        <dbReference type="Proteomes" id="UP000267821"/>
    </source>
</evidence>
<sequence length="112" mass="12933">MPPRQQPDNADNTDEPTVRNAVESVGFFDDSIPPQLYTLWREQVHRGVQNWACYGAGEVSLIRWGEFCEWAAGQPTMAPRGQVQYNRDIIHRNVQILYDDIARKARNSRQSM</sequence>
<dbReference type="EMBL" id="ML121597">
    <property type="protein sequence ID" value="RPB19146.1"/>
    <property type="molecule type" value="Genomic_DNA"/>
</dbReference>